<comment type="caution">
    <text evidence="6">The sequence shown here is derived from an EMBL/GenBank/DDBJ whole genome shotgun (WGS) entry which is preliminary data.</text>
</comment>
<evidence type="ECO:0000256" key="1">
    <source>
        <dbReference type="ARBA" id="ARBA00023016"/>
    </source>
</evidence>
<sequence length="279" mass="29244">MAMVLIVATSHDRLGDTGHPTGVWLEELATPYYVLVDGGADATLASVKGGAIPVDPRSVLPPDSDAASVKRFLADPDAQKRSRNSPALAAVASEAFDVVFLPGGHGPMWDLLPNKTLAALIGNAYGSGRVVAAVCRGPVGLVSARRADGQPLVAGKRVTGFTNAEEEAVGLTEAVPFLLETRLRELGGRFENGPPFTAFAVHDGNLITGQNPKSSEPVAKYILEALQPHQAEAWRAMPFLRRAGPMAARTNGLATSGPRWRARAGGCGWPPPHGRLPAA</sequence>
<reference evidence="6" key="2">
    <citation type="submission" date="2022-10" db="EMBL/GenBank/DDBJ databases">
        <authorList>
            <person name="Trinh H.N."/>
        </authorList>
    </citation>
    <scope>NUCLEOTIDE SEQUENCE</scope>
    <source>
        <strain evidence="6">RN2-1</strain>
    </source>
</reference>
<dbReference type="PANTHER" id="PTHR48094:SF11">
    <property type="entry name" value="GLUTATHIONE-INDEPENDENT GLYOXALASE HSP31-RELATED"/>
    <property type="match status" value="1"/>
</dbReference>
<evidence type="ECO:0000256" key="2">
    <source>
        <dbReference type="ARBA" id="ARBA00023239"/>
    </source>
</evidence>
<dbReference type="RefSeq" id="WP_264711852.1">
    <property type="nucleotide sequence ID" value="NZ_JAPDNT010000001.1"/>
</dbReference>
<protein>
    <submittedName>
        <fullName evidence="6">Type 1 glutamine amidotransferase domain-containing protein</fullName>
    </submittedName>
</protein>
<dbReference type="AlphaFoldDB" id="A0AA41YI15"/>
<evidence type="ECO:0000259" key="5">
    <source>
        <dbReference type="Pfam" id="PF01965"/>
    </source>
</evidence>
<organism evidence="6 7">
    <name type="scientific">Limobrevibacterium gyesilva</name>
    <dbReference type="NCBI Taxonomy" id="2991712"/>
    <lineage>
        <taxon>Bacteria</taxon>
        <taxon>Pseudomonadati</taxon>
        <taxon>Pseudomonadota</taxon>
        <taxon>Alphaproteobacteria</taxon>
        <taxon>Acetobacterales</taxon>
        <taxon>Acetobacteraceae</taxon>
        <taxon>Limobrevibacterium</taxon>
    </lineage>
</organism>
<dbReference type="InterPro" id="IPR050325">
    <property type="entry name" value="Prot/Nucl_acid_deglycase"/>
</dbReference>
<reference evidence="6" key="1">
    <citation type="submission" date="2022-09" db="EMBL/GenBank/DDBJ databases">
        <title>Rhodovastum sp. nov. RN2-1 isolated from soil in Seongnam, South Korea.</title>
        <authorList>
            <person name="Le N.T."/>
        </authorList>
    </citation>
    <scope>NUCLEOTIDE SEQUENCE</scope>
    <source>
        <strain evidence="6">RN2-1</strain>
    </source>
</reference>
<feature type="domain" description="DJ-1/PfpI" evidence="5">
    <location>
        <begin position="26"/>
        <end position="224"/>
    </location>
</feature>
<dbReference type="EMBL" id="JAPDNT010000001">
    <property type="protein sequence ID" value="MCW3473274.1"/>
    <property type="molecule type" value="Genomic_DNA"/>
</dbReference>
<dbReference type="GO" id="GO:0005737">
    <property type="term" value="C:cytoplasm"/>
    <property type="evidence" value="ECO:0007669"/>
    <property type="project" value="TreeGrafter"/>
</dbReference>
<dbReference type="CDD" id="cd03141">
    <property type="entry name" value="GATase1_Hsp31_like"/>
    <property type="match status" value="1"/>
</dbReference>
<dbReference type="Proteomes" id="UP001165679">
    <property type="component" value="Unassembled WGS sequence"/>
</dbReference>
<comment type="similarity">
    <text evidence="3">Belongs to the peptidase C56 family. HSP31-like subfamily.</text>
</comment>
<dbReference type="SUPFAM" id="SSF52317">
    <property type="entry name" value="Class I glutamine amidotransferase-like"/>
    <property type="match status" value="1"/>
</dbReference>
<dbReference type="GO" id="GO:0019243">
    <property type="term" value="P:methylglyoxal catabolic process to D-lactate via S-lactoyl-glutathione"/>
    <property type="evidence" value="ECO:0007669"/>
    <property type="project" value="TreeGrafter"/>
</dbReference>
<keyword evidence="6" id="KW-0315">Glutamine amidotransferase</keyword>
<gene>
    <name evidence="6" type="ORF">OL599_01655</name>
</gene>
<keyword evidence="7" id="KW-1185">Reference proteome</keyword>
<keyword evidence="2" id="KW-0456">Lyase</keyword>
<evidence type="ECO:0000256" key="4">
    <source>
        <dbReference type="SAM" id="MobiDB-lite"/>
    </source>
</evidence>
<dbReference type="InterPro" id="IPR029062">
    <property type="entry name" value="Class_I_gatase-like"/>
</dbReference>
<dbReference type="GO" id="GO:0019172">
    <property type="term" value="F:glyoxalase III activity"/>
    <property type="evidence" value="ECO:0007669"/>
    <property type="project" value="TreeGrafter"/>
</dbReference>
<dbReference type="Pfam" id="PF01965">
    <property type="entry name" value="DJ-1_PfpI"/>
    <property type="match status" value="1"/>
</dbReference>
<evidence type="ECO:0000313" key="7">
    <source>
        <dbReference type="Proteomes" id="UP001165679"/>
    </source>
</evidence>
<feature type="region of interest" description="Disordered" evidence="4">
    <location>
        <begin position="250"/>
        <end position="279"/>
    </location>
</feature>
<evidence type="ECO:0000313" key="6">
    <source>
        <dbReference type="EMBL" id="MCW3473274.1"/>
    </source>
</evidence>
<name>A0AA41YI15_9PROT</name>
<keyword evidence="1" id="KW-0346">Stress response</keyword>
<evidence type="ECO:0000256" key="3">
    <source>
        <dbReference type="ARBA" id="ARBA00038493"/>
    </source>
</evidence>
<accession>A0AA41YI15</accession>
<proteinExistence type="inferred from homology"/>
<dbReference type="Gene3D" id="3.40.50.880">
    <property type="match status" value="1"/>
</dbReference>
<dbReference type="InterPro" id="IPR002818">
    <property type="entry name" value="DJ-1/PfpI"/>
</dbReference>
<feature type="compositionally biased region" description="Pro residues" evidence="4">
    <location>
        <begin position="269"/>
        <end position="279"/>
    </location>
</feature>
<dbReference type="PANTHER" id="PTHR48094">
    <property type="entry name" value="PROTEIN/NUCLEIC ACID DEGLYCASE DJ-1-RELATED"/>
    <property type="match status" value="1"/>
</dbReference>